<feature type="region of interest" description="Disordered" evidence="6">
    <location>
        <begin position="921"/>
        <end position="1011"/>
    </location>
</feature>
<reference evidence="11" key="3">
    <citation type="submission" date="2020-10" db="UniProtKB">
        <authorList>
            <consortium name="WormBaseParasite"/>
        </authorList>
    </citation>
    <scope>IDENTIFICATION</scope>
</reference>
<evidence type="ECO:0000256" key="1">
    <source>
        <dbReference type="ARBA" id="ARBA00006271"/>
    </source>
</evidence>
<evidence type="ECO:0000313" key="9">
    <source>
        <dbReference type="EMBL" id="CDS15122.1"/>
    </source>
</evidence>
<keyword evidence="2" id="KW-0547">Nucleotide-binding</keyword>
<dbReference type="Proteomes" id="UP000492820">
    <property type="component" value="Unassembled WGS sequence"/>
</dbReference>
<dbReference type="PANTHER" id="PTHR11361:SF21">
    <property type="entry name" value="MUTS PROTEIN HOMOLOG 4"/>
    <property type="match status" value="1"/>
</dbReference>
<feature type="region of interest" description="Disordered" evidence="6">
    <location>
        <begin position="752"/>
        <end position="777"/>
    </location>
</feature>
<feature type="compositionally biased region" description="Polar residues" evidence="6">
    <location>
        <begin position="267"/>
        <end position="289"/>
    </location>
</feature>
<keyword evidence="5" id="KW-0469">Meiosis</keyword>
<dbReference type="AlphaFoldDB" id="A0A068WBZ7"/>
<feature type="compositionally biased region" description="Low complexity" evidence="6">
    <location>
        <begin position="763"/>
        <end position="776"/>
    </location>
</feature>
<feature type="domain" description="DNA mismatch repair proteins mutS family" evidence="8">
    <location>
        <begin position="605"/>
        <end position="847"/>
    </location>
</feature>
<evidence type="ECO:0000256" key="4">
    <source>
        <dbReference type="ARBA" id="ARBA00023125"/>
    </source>
</evidence>
<accession>A0A068WBZ7</accession>
<feature type="domain" description="DNA mismatch repair protein MutS core" evidence="7">
    <location>
        <begin position="128"/>
        <end position="589"/>
    </location>
</feature>
<dbReference type="InterPro" id="IPR045076">
    <property type="entry name" value="MutS"/>
</dbReference>
<reference evidence="9" key="2">
    <citation type="submission" date="2014-06" db="EMBL/GenBank/DDBJ databases">
        <authorList>
            <person name="Aslett M."/>
        </authorList>
    </citation>
    <scope>NUCLEOTIDE SEQUENCE</scope>
</reference>
<dbReference type="SUPFAM" id="SSF48334">
    <property type="entry name" value="DNA repair protein MutS, domain III"/>
    <property type="match status" value="2"/>
</dbReference>
<organism evidence="9">
    <name type="scientific">Echinococcus granulosus</name>
    <name type="common">Hydatid tapeworm</name>
    <dbReference type="NCBI Taxonomy" id="6210"/>
    <lineage>
        <taxon>Eukaryota</taxon>
        <taxon>Metazoa</taxon>
        <taxon>Spiralia</taxon>
        <taxon>Lophotrochozoa</taxon>
        <taxon>Platyhelminthes</taxon>
        <taxon>Cestoda</taxon>
        <taxon>Eucestoda</taxon>
        <taxon>Cyclophyllidea</taxon>
        <taxon>Taeniidae</taxon>
        <taxon>Echinococcus</taxon>
        <taxon>Echinococcus granulosus group</taxon>
    </lineage>
</organism>
<dbReference type="SMART" id="SM00534">
    <property type="entry name" value="MUTSac"/>
    <property type="match status" value="1"/>
</dbReference>
<evidence type="ECO:0000259" key="8">
    <source>
        <dbReference type="SMART" id="SM00534"/>
    </source>
</evidence>
<dbReference type="Gene3D" id="1.10.1420.10">
    <property type="match status" value="2"/>
</dbReference>
<evidence type="ECO:0000313" key="10">
    <source>
        <dbReference type="Proteomes" id="UP000492820"/>
    </source>
</evidence>
<dbReference type="GO" id="GO:0006298">
    <property type="term" value="P:mismatch repair"/>
    <property type="evidence" value="ECO:0007669"/>
    <property type="project" value="InterPro"/>
</dbReference>
<dbReference type="SUPFAM" id="SSF52540">
    <property type="entry name" value="P-loop containing nucleoside triphosphate hydrolases"/>
    <property type="match status" value="1"/>
</dbReference>
<evidence type="ECO:0000256" key="6">
    <source>
        <dbReference type="SAM" id="MobiDB-lite"/>
    </source>
</evidence>
<dbReference type="EMBL" id="LK028576">
    <property type="protein sequence ID" value="CDS15122.1"/>
    <property type="molecule type" value="Genomic_DNA"/>
</dbReference>
<protein>
    <submittedName>
        <fullName evidence="9 11">MutS protein 4</fullName>
    </submittedName>
</protein>
<dbReference type="PANTHER" id="PTHR11361">
    <property type="entry name" value="DNA MISMATCH REPAIR PROTEIN MUTS FAMILY MEMBER"/>
    <property type="match status" value="1"/>
</dbReference>
<feature type="region of interest" description="Disordered" evidence="6">
    <location>
        <begin position="1038"/>
        <end position="1057"/>
    </location>
</feature>
<dbReference type="InterPro" id="IPR000432">
    <property type="entry name" value="DNA_mismatch_repair_MutS_C"/>
</dbReference>
<dbReference type="GO" id="GO:0030983">
    <property type="term" value="F:mismatched DNA binding"/>
    <property type="evidence" value="ECO:0007669"/>
    <property type="project" value="InterPro"/>
</dbReference>
<feature type="region of interest" description="Disordered" evidence="6">
    <location>
        <begin position="872"/>
        <end position="908"/>
    </location>
</feature>
<dbReference type="Pfam" id="PF05192">
    <property type="entry name" value="MutS_III"/>
    <property type="match status" value="1"/>
</dbReference>
<comment type="similarity">
    <text evidence="1">Belongs to the DNA mismatch repair MutS family.</text>
</comment>
<dbReference type="GO" id="GO:0005524">
    <property type="term" value="F:ATP binding"/>
    <property type="evidence" value="ECO:0007669"/>
    <property type="project" value="UniProtKB-KW"/>
</dbReference>
<reference evidence="9 10" key="1">
    <citation type="journal article" date="2013" name="Nature">
        <title>The genomes of four tapeworm species reveal adaptations to parasitism.</title>
        <authorList>
            <person name="Tsai I.J."/>
            <person name="Zarowiecki M."/>
            <person name="Holroyd N."/>
            <person name="Garciarrubio A."/>
            <person name="Sanchez-Flores A."/>
            <person name="Brooks K.L."/>
            <person name="Tracey A."/>
            <person name="Bobes R.J."/>
            <person name="Fragoso G."/>
            <person name="Sciutto E."/>
            <person name="Aslett M."/>
            <person name="Beasley H."/>
            <person name="Bennett H.M."/>
            <person name="Cai J."/>
            <person name="Camicia F."/>
            <person name="Clark R."/>
            <person name="Cucher M."/>
            <person name="De Silva N."/>
            <person name="Day T.A."/>
            <person name="Deplazes P."/>
            <person name="Estrada K."/>
            <person name="Fernandez C."/>
            <person name="Holland P.W."/>
            <person name="Hou J."/>
            <person name="Hu S."/>
            <person name="Huckvale T."/>
            <person name="Hung S.S."/>
            <person name="Kamenetzky L."/>
            <person name="Keane J.A."/>
            <person name="Kiss F."/>
            <person name="Koziol U."/>
            <person name="Lambert O."/>
            <person name="Liu K."/>
            <person name="Luo X."/>
            <person name="Luo Y."/>
            <person name="Macchiaroli N."/>
            <person name="Nichol S."/>
            <person name="Paps J."/>
            <person name="Parkinson J."/>
            <person name="Pouchkina-Stantcheva N."/>
            <person name="Riddiford N."/>
            <person name="Rosenzvit M."/>
            <person name="Salinas G."/>
            <person name="Wasmuth J.D."/>
            <person name="Zamanian M."/>
            <person name="Zheng Y."/>
            <person name="Cai X."/>
            <person name="Soberon X."/>
            <person name="Olson P.D."/>
            <person name="Laclette J.P."/>
            <person name="Brehm K."/>
            <person name="Berriman M."/>
            <person name="Garciarrubio A."/>
            <person name="Bobes R.J."/>
            <person name="Fragoso G."/>
            <person name="Sanchez-Flores A."/>
            <person name="Estrada K."/>
            <person name="Cevallos M.A."/>
            <person name="Morett E."/>
            <person name="Gonzalez V."/>
            <person name="Portillo T."/>
            <person name="Ochoa-Leyva A."/>
            <person name="Jose M.V."/>
            <person name="Sciutto E."/>
            <person name="Landa A."/>
            <person name="Jimenez L."/>
            <person name="Valdes V."/>
            <person name="Carrero J.C."/>
            <person name="Larralde C."/>
            <person name="Morales-Montor J."/>
            <person name="Limon-Lason J."/>
            <person name="Soberon X."/>
            <person name="Laclette J.P."/>
        </authorList>
    </citation>
    <scope>NUCLEOTIDE SEQUENCE [LARGE SCALE GENOMIC DNA]</scope>
</reference>
<dbReference type="WBParaSite" id="EgrG_000752400">
    <property type="protein sequence ID" value="EgrG_000752400"/>
    <property type="gene ID" value="EgrG_000752400"/>
</dbReference>
<dbReference type="Pfam" id="PF00488">
    <property type="entry name" value="MutS_V"/>
    <property type="match status" value="1"/>
</dbReference>
<gene>
    <name evidence="9" type="ORF">EgrG_000752400</name>
</gene>
<feature type="compositionally biased region" description="Basic and acidic residues" evidence="6">
    <location>
        <begin position="1047"/>
        <end position="1057"/>
    </location>
</feature>
<dbReference type="GO" id="GO:0007131">
    <property type="term" value="P:reciprocal meiotic recombination"/>
    <property type="evidence" value="ECO:0007669"/>
    <property type="project" value="TreeGrafter"/>
</dbReference>
<dbReference type="GO" id="GO:0005634">
    <property type="term" value="C:nucleus"/>
    <property type="evidence" value="ECO:0007669"/>
    <property type="project" value="TreeGrafter"/>
</dbReference>
<dbReference type="InterPro" id="IPR007696">
    <property type="entry name" value="DNA_mismatch_repair_MutS_core"/>
</dbReference>
<keyword evidence="3" id="KW-0067">ATP-binding</keyword>
<evidence type="ECO:0000313" key="11">
    <source>
        <dbReference type="WBParaSite" id="EgrG_000752400"/>
    </source>
</evidence>
<sequence length="1085" mass="117816">MAAIDLNRPGIEVSQFTDTSGYGSTLMKMLVWMPTEVLLPHSALEQSSLEYLKSLCHPHYLPSIYAFQEKYYGLSAAAALINYLETAKRVYYAPKSLKVDFGCSTQATMLDATSAIRLGLVSRLGRPRDSQTLFKAINNTCTLSGARRLRGCLLEPPNDLTTITYRQDSVAELISKPQILLEIQNVLAKFPAIDSLLSMCVHLSEFPAPRTDLLTGTATNSAAFAITSPTFRDCLTSSSGGPGAGEDLLTPSSDVQRDHRPKRLRTGTASGLNISAASAPTSNMASGRKSSVGGDSDATSSLVSAVTIGNNAELRITKLIAIKHMLDLIRPLHDALKGTSSALLKTYREILSDAGYVELLEKMTTVLHQDACVCKGTLQMRVQKCFAIKPGINVLLDLTRRAYAEQVDDISHYVKGLASEHTLPLRVGYNKARGFFIQIPEQALYLPPALRTRSEICAESVGSHFSGSSFDSQSHTRRHGLPEVFIKVQVARGLINCTTAELVKLNERVKGSLNEVYLIADNLACKLIHDLHPEMSLFYRLSEAVSGLDLLCSLARIVISAPPGHCFVKPVFGDTLAIQEGRHMINDRFGGCLPVSNNTFASASQNVLIILGTSMSGKTTYLTQVALMQILAQIGSFVPAKFAAFRLTDKIFVRMGCRDDMSTNASAFALEMREVSHMLRSATDNSLVLIDDLGLSTTDEDCFSLSYAICDALAKMRAFSFFTSSDASLSQLQFVHLNVEICHFEVETRGTMQGGRRIHQPRSANSSSDGSVASTSFDESFQLPARGGRAPAVGEGGRLKGDDKRTLYRFTYRLKKGVGKETHSVIDQIGLTALDPDLIDITKKYYNILMSGKTSATDVTTSNAKTSGVVIAGNSSVDPAPMPGSEQLRRAGPVTSKENQEEEEEDVIHQITSREIEGGVEQMGNQTPPLDQHSSATKDKEQEALPKTLNLDVDEGTPTLPTSTPLAPTQPPTNQTSKGASTETHPNKGNGGGGATDSPDNKDSEEGGGLSSVDQMAHRLMQQVQMLACVVRCVERASVSTTGEASTQKKEEEERRVRDAKQDVLYHLTFLRDRYAAVLKGLEED</sequence>
<feature type="compositionally biased region" description="Low complexity" evidence="6">
    <location>
        <begin position="957"/>
        <end position="967"/>
    </location>
</feature>
<evidence type="ECO:0000256" key="2">
    <source>
        <dbReference type="ARBA" id="ARBA00022741"/>
    </source>
</evidence>
<evidence type="ECO:0000256" key="3">
    <source>
        <dbReference type="ARBA" id="ARBA00022840"/>
    </source>
</evidence>
<evidence type="ECO:0000259" key="7">
    <source>
        <dbReference type="SMART" id="SM00533"/>
    </source>
</evidence>
<feature type="compositionally biased region" description="Polar residues" evidence="6">
    <location>
        <begin position="923"/>
        <end position="935"/>
    </location>
</feature>
<dbReference type="Gene3D" id="3.40.50.300">
    <property type="entry name" value="P-loop containing nucleotide triphosphate hydrolases"/>
    <property type="match status" value="1"/>
</dbReference>
<name>A0A068WBZ7_ECHGR</name>
<dbReference type="OrthoDB" id="276261at2759"/>
<feature type="region of interest" description="Disordered" evidence="6">
    <location>
        <begin position="236"/>
        <end position="297"/>
    </location>
</feature>
<keyword evidence="4" id="KW-0238">DNA-binding</keyword>
<dbReference type="InterPro" id="IPR036187">
    <property type="entry name" value="DNA_mismatch_repair_MutS_sf"/>
</dbReference>
<dbReference type="GO" id="GO:0140664">
    <property type="term" value="F:ATP-dependent DNA damage sensor activity"/>
    <property type="evidence" value="ECO:0007669"/>
    <property type="project" value="InterPro"/>
</dbReference>
<dbReference type="InterPro" id="IPR027417">
    <property type="entry name" value="P-loop_NTPase"/>
</dbReference>
<feature type="compositionally biased region" description="Polar residues" evidence="6">
    <location>
        <begin position="974"/>
        <end position="984"/>
    </location>
</feature>
<proteinExistence type="inferred from homology"/>
<evidence type="ECO:0000256" key="5">
    <source>
        <dbReference type="ARBA" id="ARBA00023254"/>
    </source>
</evidence>
<dbReference type="SMART" id="SM00533">
    <property type="entry name" value="MUTSd"/>
    <property type="match status" value="1"/>
</dbReference>